<dbReference type="Proteomes" id="UP001162640">
    <property type="component" value="Unassembled WGS sequence"/>
</dbReference>
<comment type="subcellular location">
    <subcellularLocation>
        <location evidence="1">Membrane</location>
        <topology evidence="1">Multi-pass membrane protein</topology>
    </subcellularLocation>
</comment>
<keyword evidence="5" id="KW-0378">Hydrolase</keyword>
<feature type="domain" description="Peptidase S54 rhomboid" evidence="9">
    <location>
        <begin position="112"/>
        <end position="270"/>
    </location>
</feature>
<gene>
    <name evidence="10" type="ORF">TL16_g10023</name>
</gene>
<dbReference type="InterPro" id="IPR035952">
    <property type="entry name" value="Rhomboid-like_sf"/>
</dbReference>
<evidence type="ECO:0000256" key="4">
    <source>
        <dbReference type="ARBA" id="ARBA00022692"/>
    </source>
</evidence>
<proteinExistence type="inferred from homology"/>
<dbReference type="PANTHER" id="PTHR43066">
    <property type="entry name" value="RHOMBOID-RELATED PROTEIN"/>
    <property type="match status" value="1"/>
</dbReference>
<evidence type="ECO:0000256" key="6">
    <source>
        <dbReference type="ARBA" id="ARBA00022989"/>
    </source>
</evidence>
<dbReference type="Gene3D" id="1.20.1540.10">
    <property type="entry name" value="Rhomboid-like"/>
    <property type="match status" value="1"/>
</dbReference>
<evidence type="ECO:0000256" key="5">
    <source>
        <dbReference type="ARBA" id="ARBA00022801"/>
    </source>
</evidence>
<evidence type="ECO:0000256" key="2">
    <source>
        <dbReference type="ARBA" id="ARBA00009045"/>
    </source>
</evidence>
<dbReference type="GO" id="GO:0006508">
    <property type="term" value="P:proteolysis"/>
    <property type="evidence" value="ECO:0007669"/>
    <property type="project" value="UniProtKB-KW"/>
</dbReference>
<organism evidence="10 11">
    <name type="scientific">Triparma laevis f. inornata</name>
    <dbReference type="NCBI Taxonomy" id="1714386"/>
    <lineage>
        <taxon>Eukaryota</taxon>
        <taxon>Sar</taxon>
        <taxon>Stramenopiles</taxon>
        <taxon>Ochrophyta</taxon>
        <taxon>Bolidophyceae</taxon>
        <taxon>Parmales</taxon>
        <taxon>Triparmaceae</taxon>
        <taxon>Triparma</taxon>
    </lineage>
</organism>
<evidence type="ECO:0000256" key="7">
    <source>
        <dbReference type="ARBA" id="ARBA00023136"/>
    </source>
</evidence>
<dbReference type="GO" id="GO:0004252">
    <property type="term" value="F:serine-type endopeptidase activity"/>
    <property type="evidence" value="ECO:0007669"/>
    <property type="project" value="InterPro"/>
</dbReference>
<reference evidence="11" key="1">
    <citation type="journal article" date="2023" name="Commun. Biol.">
        <title>Genome analysis of Parmales, the sister group of diatoms, reveals the evolutionary specialization of diatoms from phago-mixotrophs to photoautotrophs.</title>
        <authorList>
            <person name="Ban H."/>
            <person name="Sato S."/>
            <person name="Yoshikawa S."/>
            <person name="Yamada K."/>
            <person name="Nakamura Y."/>
            <person name="Ichinomiya M."/>
            <person name="Sato N."/>
            <person name="Blanc-Mathieu R."/>
            <person name="Endo H."/>
            <person name="Kuwata A."/>
            <person name="Ogata H."/>
        </authorList>
    </citation>
    <scope>NUCLEOTIDE SEQUENCE [LARGE SCALE GENOMIC DNA]</scope>
</reference>
<name>A0A9W7B6K0_9STRA</name>
<protein>
    <recommendedName>
        <fullName evidence="9">Peptidase S54 rhomboid domain-containing protein</fullName>
    </recommendedName>
</protein>
<evidence type="ECO:0000256" key="3">
    <source>
        <dbReference type="ARBA" id="ARBA00022670"/>
    </source>
</evidence>
<evidence type="ECO:0000259" key="9">
    <source>
        <dbReference type="Pfam" id="PF01694"/>
    </source>
</evidence>
<dbReference type="Pfam" id="PF01694">
    <property type="entry name" value="Rhomboid"/>
    <property type="match status" value="1"/>
</dbReference>
<dbReference type="InterPro" id="IPR022764">
    <property type="entry name" value="Peptidase_S54_rhomboid_dom"/>
</dbReference>
<keyword evidence="6 8" id="KW-1133">Transmembrane helix</keyword>
<dbReference type="SUPFAM" id="SSF144091">
    <property type="entry name" value="Rhomboid-like"/>
    <property type="match status" value="1"/>
</dbReference>
<keyword evidence="4 8" id="KW-0812">Transmembrane</keyword>
<evidence type="ECO:0000256" key="1">
    <source>
        <dbReference type="ARBA" id="ARBA00004141"/>
    </source>
</evidence>
<evidence type="ECO:0000256" key="8">
    <source>
        <dbReference type="SAM" id="Phobius"/>
    </source>
</evidence>
<feature type="transmembrane region" description="Helical" evidence="8">
    <location>
        <begin position="152"/>
        <end position="170"/>
    </location>
</feature>
<dbReference type="PANTHER" id="PTHR43066:SF1">
    <property type="entry name" value="RHOMBOID PROTEIN 2"/>
    <property type="match status" value="1"/>
</dbReference>
<dbReference type="EMBL" id="BLQM01000349">
    <property type="protein sequence ID" value="GMH84777.1"/>
    <property type="molecule type" value="Genomic_DNA"/>
</dbReference>
<evidence type="ECO:0000313" key="10">
    <source>
        <dbReference type="EMBL" id="GMH84777.1"/>
    </source>
</evidence>
<dbReference type="GO" id="GO:0016020">
    <property type="term" value="C:membrane"/>
    <property type="evidence" value="ECO:0007669"/>
    <property type="project" value="UniProtKB-SubCell"/>
</dbReference>
<keyword evidence="7 8" id="KW-0472">Membrane</keyword>
<sequence length="292" mass="33350">MPRQNTSLHTLLRDMMALKLILDFFGINIMNRNGNDPYNNNTKSLLLDKILMLALASEFLQALGEFSTFPVTNTLIMIMIYLHFEYKIRGKETIPNNNYNKNALQTNAVLNGEYHRIWTSVLVHGSNMHLFLNTLSFKDFANLESSMGSTMYFLLLVLLVIFTTVFYVIISKKRILGANPHQFAIGFSGVIFRFDYFRTGMTYLSIPIKDNMYGYYYHDYLSFPISVPAKYEHFFHLAILYLGLETMRTGISSERISHGGHASGICAGYVGVGVKLILIQMQVVKRDLKVSS</sequence>
<dbReference type="AlphaFoldDB" id="A0A9W7B6K0"/>
<feature type="transmembrane region" description="Helical" evidence="8">
    <location>
        <begin position="50"/>
        <end position="82"/>
    </location>
</feature>
<accession>A0A9W7B6K0</accession>
<keyword evidence="3" id="KW-0645">Protease</keyword>
<comment type="similarity">
    <text evidence="2">Belongs to the peptidase S54 family.</text>
</comment>
<evidence type="ECO:0000313" key="11">
    <source>
        <dbReference type="Proteomes" id="UP001162640"/>
    </source>
</evidence>
<comment type="caution">
    <text evidence="10">The sequence shown here is derived from an EMBL/GenBank/DDBJ whole genome shotgun (WGS) entry which is preliminary data.</text>
</comment>